<dbReference type="PANTHER" id="PTHR38008">
    <property type="entry name" value="HEMOLYSIN-RELATED"/>
    <property type="match status" value="1"/>
</dbReference>
<dbReference type="PANTHER" id="PTHR38008:SF2">
    <property type="entry name" value="HEMOLYSIN"/>
    <property type="match status" value="1"/>
</dbReference>
<dbReference type="InterPro" id="IPR005590">
    <property type="entry name" value="DUF333"/>
</dbReference>
<gene>
    <name evidence="1" type="ORF">H1D41_03110</name>
</gene>
<dbReference type="AlphaFoldDB" id="A0A8J7LJQ0"/>
<dbReference type="Proteomes" id="UP000640583">
    <property type="component" value="Unassembled WGS sequence"/>
</dbReference>
<dbReference type="Pfam" id="PF03891">
    <property type="entry name" value="DUF333"/>
    <property type="match status" value="1"/>
</dbReference>
<organism evidence="1 2">
    <name type="scientific">Halocynthiibacter styelae</name>
    <dbReference type="NCBI Taxonomy" id="2761955"/>
    <lineage>
        <taxon>Bacteria</taxon>
        <taxon>Pseudomonadati</taxon>
        <taxon>Pseudomonadota</taxon>
        <taxon>Alphaproteobacteria</taxon>
        <taxon>Rhodobacterales</taxon>
        <taxon>Paracoccaceae</taxon>
        <taxon>Halocynthiibacter</taxon>
    </lineage>
</organism>
<evidence type="ECO:0000313" key="1">
    <source>
        <dbReference type="EMBL" id="MBI1492620.1"/>
    </source>
</evidence>
<keyword evidence="2" id="KW-1185">Reference proteome</keyword>
<reference evidence="1" key="1">
    <citation type="submission" date="2020-10" db="EMBL/GenBank/DDBJ databases">
        <title>Paenihalocynthiibacter styelae gen. nov., sp. nov., isolated from stalked sea squirt Styela clava.</title>
        <authorList>
            <person name="Kim Y.-O."/>
            <person name="Yoon J.-H."/>
        </authorList>
    </citation>
    <scope>NUCLEOTIDE SEQUENCE</scope>
    <source>
        <strain evidence="1">MYP1-1</strain>
    </source>
</reference>
<dbReference type="PROSITE" id="PS51257">
    <property type="entry name" value="PROKAR_LIPOPROTEIN"/>
    <property type="match status" value="1"/>
</dbReference>
<dbReference type="RefSeq" id="WP_228847538.1">
    <property type="nucleotide sequence ID" value="NZ_JADCKQ010000002.1"/>
</dbReference>
<dbReference type="EMBL" id="JADCKQ010000002">
    <property type="protein sequence ID" value="MBI1492620.1"/>
    <property type="molecule type" value="Genomic_DNA"/>
</dbReference>
<proteinExistence type="predicted"/>
<name>A0A8J7LJQ0_9RHOB</name>
<protein>
    <submittedName>
        <fullName evidence="1">DUF333 domain-containing protein</fullName>
    </submittedName>
</protein>
<comment type="caution">
    <text evidence="1">The sequence shown here is derived from an EMBL/GenBank/DDBJ whole genome shotgun (WGS) entry which is preliminary data.</text>
</comment>
<accession>A0A8J7LJQ0</accession>
<sequence>MRKLIPLTLPLALLACNPVDTYPPVGLANPASVYCSEQGGEVVIRNTEEGQTGDCHLPGGRVIEEWEFYRANN</sequence>
<evidence type="ECO:0000313" key="2">
    <source>
        <dbReference type="Proteomes" id="UP000640583"/>
    </source>
</evidence>